<dbReference type="RefSeq" id="WP_055104940.1">
    <property type="nucleotide sequence ID" value="NZ_LLWH01000234.1"/>
</dbReference>
<dbReference type="GO" id="GO:0016020">
    <property type="term" value="C:membrane"/>
    <property type="evidence" value="ECO:0007669"/>
    <property type="project" value="UniProtKB-SubCell"/>
</dbReference>
<feature type="transmembrane region" description="Helical" evidence="5">
    <location>
        <begin position="256"/>
        <end position="274"/>
    </location>
</feature>
<feature type="transmembrane region" description="Helical" evidence="5">
    <location>
        <begin position="7"/>
        <end position="23"/>
    </location>
</feature>
<comment type="subcellular location">
    <subcellularLocation>
        <location evidence="1">Membrane</location>
        <topology evidence="1">Multi-pass membrane protein</topology>
    </subcellularLocation>
</comment>
<dbReference type="AlphaFoldDB" id="A0A0Q0SJG3"/>
<evidence type="ECO:0000256" key="3">
    <source>
        <dbReference type="ARBA" id="ARBA00022989"/>
    </source>
</evidence>
<evidence type="ECO:0000313" key="8">
    <source>
        <dbReference type="Proteomes" id="UP000050342"/>
    </source>
</evidence>
<dbReference type="Pfam" id="PF04932">
    <property type="entry name" value="Wzy_C"/>
    <property type="match status" value="1"/>
</dbReference>
<comment type="caution">
    <text evidence="7">The sequence shown here is derived from an EMBL/GenBank/DDBJ whole genome shotgun (WGS) entry which is preliminary data.</text>
</comment>
<feature type="domain" description="O-antigen ligase-related" evidence="6">
    <location>
        <begin position="214"/>
        <end position="356"/>
    </location>
</feature>
<feature type="transmembrane region" description="Helical" evidence="5">
    <location>
        <begin position="127"/>
        <end position="147"/>
    </location>
</feature>
<dbReference type="EMBL" id="LLWH01000234">
    <property type="protein sequence ID" value="KQB51557.1"/>
    <property type="molecule type" value="Genomic_DNA"/>
</dbReference>
<keyword evidence="3 5" id="KW-1133">Transmembrane helix</keyword>
<evidence type="ECO:0000259" key="6">
    <source>
        <dbReference type="Pfam" id="PF04932"/>
    </source>
</evidence>
<gene>
    <name evidence="7" type="ORF">AQS70_17720</name>
</gene>
<feature type="transmembrane region" description="Helical" evidence="5">
    <location>
        <begin position="43"/>
        <end position="62"/>
    </location>
</feature>
<dbReference type="InterPro" id="IPR007016">
    <property type="entry name" value="O-antigen_ligase-rel_domated"/>
</dbReference>
<evidence type="ECO:0000313" key="7">
    <source>
        <dbReference type="EMBL" id="KQB51557.1"/>
    </source>
</evidence>
<organism evidence="7 8">
    <name type="scientific">Pseudomonas endophytica</name>
    <dbReference type="NCBI Taxonomy" id="1563157"/>
    <lineage>
        <taxon>Bacteria</taxon>
        <taxon>Pseudomonadati</taxon>
        <taxon>Pseudomonadota</taxon>
        <taxon>Gammaproteobacteria</taxon>
        <taxon>Pseudomonadales</taxon>
        <taxon>Pseudomonadaceae</taxon>
        <taxon>Pseudomonas</taxon>
    </lineage>
</organism>
<feature type="transmembrane region" description="Helical" evidence="5">
    <location>
        <begin position="97"/>
        <end position="115"/>
    </location>
</feature>
<dbReference type="PANTHER" id="PTHR37422">
    <property type="entry name" value="TEICHURONIC ACID BIOSYNTHESIS PROTEIN TUAE"/>
    <property type="match status" value="1"/>
</dbReference>
<keyword evidence="4 5" id="KW-0472">Membrane</keyword>
<name>A0A0Q0SJG3_9PSED</name>
<accession>A0A0Q0SJG3</accession>
<dbReference type="PANTHER" id="PTHR37422:SF17">
    <property type="entry name" value="O-ANTIGEN LIGASE"/>
    <property type="match status" value="1"/>
</dbReference>
<evidence type="ECO:0000256" key="1">
    <source>
        <dbReference type="ARBA" id="ARBA00004141"/>
    </source>
</evidence>
<feature type="transmembrane region" description="Helical" evidence="5">
    <location>
        <begin position="177"/>
        <end position="196"/>
    </location>
</feature>
<dbReference type="STRING" id="1563157.AQS70_17720"/>
<sequence length="440" mass="49835">MHKFKIYYLDAIAFVLYFTLLMTKARLRLDNTSEFHFGGAEYAIAPFDIAFVLIIIIIIIKIYFSEFKIAKDKLNLIAGLYILINIASILTSSDREFTFYELVRQVKFFIIYLWLRSVFSNSKGKKLLYVSSCFAILVQLFFVYLQYLTGTTTSGINNEEVELNKIAGGLVRTVGTFGHPGLLGQYLNIILTIILVKTLMTDGLQKKIYATMYLMGTLAVILTYSRTALAIQMATLILILYLAPSRETSKNISKKLITYISVFFGFITVIAMNYESIIGRFENASVDSGEVRILLSKIALNMIAENPITGVGLNAFTQTMDRYDSSMMSSYWRHPVHNIYLLVAAEIGLIGVLIFLAKLYIFFKVGIKTLRDRKTPDLIDKEFSLIGVVGLSVICLSGFLGWSWRLDAIQGLYWTLLAVIACTYKRPRFLRAKPIRASKP</sequence>
<keyword evidence="2 5" id="KW-0812">Transmembrane</keyword>
<feature type="transmembrane region" description="Helical" evidence="5">
    <location>
        <begin position="383"/>
        <end position="402"/>
    </location>
</feature>
<dbReference type="OrthoDB" id="7061094at2"/>
<dbReference type="InterPro" id="IPR051533">
    <property type="entry name" value="WaaL-like"/>
</dbReference>
<feature type="transmembrane region" description="Helical" evidence="5">
    <location>
        <begin position="229"/>
        <end position="244"/>
    </location>
</feature>
<feature type="transmembrane region" description="Helical" evidence="5">
    <location>
        <begin position="74"/>
        <end position="91"/>
    </location>
</feature>
<dbReference type="Proteomes" id="UP000050342">
    <property type="component" value="Unassembled WGS sequence"/>
</dbReference>
<keyword evidence="8" id="KW-1185">Reference proteome</keyword>
<protein>
    <recommendedName>
        <fullName evidence="6">O-antigen ligase-related domain-containing protein</fullName>
    </recommendedName>
</protein>
<evidence type="ECO:0000256" key="5">
    <source>
        <dbReference type="SAM" id="Phobius"/>
    </source>
</evidence>
<feature type="transmembrane region" description="Helical" evidence="5">
    <location>
        <begin position="408"/>
        <end position="424"/>
    </location>
</feature>
<proteinExistence type="predicted"/>
<reference evidence="7 8" key="1">
    <citation type="submission" date="2015-10" db="EMBL/GenBank/DDBJ databases">
        <title>Pseudomonas helleri sp. nov. and Pseudomonas weihenstephanensis sp. nov., isolated from raw cows milk.</title>
        <authorList>
            <person name="Von Neubeck M."/>
            <person name="Huptas C."/>
            <person name="Wenning M."/>
            <person name="Scherer S."/>
        </authorList>
    </citation>
    <scope>NUCLEOTIDE SEQUENCE [LARGE SCALE GENOMIC DNA]</scope>
    <source>
        <strain evidence="7 8">BSTT44</strain>
    </source>
</reference>
<feature type="transmembrane region" description="Helical" evidence="5">
    <location>
        <begin position="339"/>
        <end position="363"/>
    </location>
</feature>
<evidence type="ECO:0000256" key="4">
    <source>
        <dbReference type="ARBA" id="ARBA00023136"/>
    </source>
</evidence>
<evidence type="ECO:0000256" key="2">
    <source>
        <dbReference type="ARBA" id="ARBA00022692"/>
    </source>
</evidence>